<dbReference type="AlphaFoldDB" id="A0A178F0E0"/>
<reference evidence="1 2" key="1">
    <citation type="submission" date="2016-05" db="EMBL/GenBank/DDBJ databases">
        <title>Genome sequencing of Trichophyton rubrum CMCC(F)T1i isolated from hair.</title>
        <authorList>
            <person name="Zhan P."/>
            <person name="Tao Y."/>
            <person name="Liu W."/>
        </authorList>
    </citation>
    <scope>NUCLEOTIDE SEQUENCE [LARGE SCALE GENOMIC DNA]</scope>
    <source>
        <strain evidence="2">CMCC(F)T1i</strain>
    </source>
</reference>
<organism evidence="1 2">
    <name type="scientific">Trichophyton rubrum</name>
    <name type="common">Athlete's foot fungus</name>
    <name type="synonym">Epidermophyton rubrum</name>
    <dbReference type="NCBI Taxonomy" id="5551"/>
    <lineage>
        <taxon>Eukaryota</taxon>
        <taxon>Fungi</taxon>
        <taxon>Dikarya</taxon>
        <taxon>Ascomycota</taxon>
        <taxon>Pezizomycotina</taxon>
        <taxon>Eurotiomycetes</taxon>
        <taxon>Eurotiomycetidae</taxon>
        <taxon>Onygenales</taxon>
        <taxon>Arthrodermataceae</taxon>
        <taxon>Trichophyton</taxon>
    </lineage>
</organism>
<gene>
    <name evidence="1" type="ORF">A7C99_2787</name>
</gene>
<protein>
    <submittedName>
        <fullName evidence="1">Uncharacterized protein</fullName>
    </submittedName>
</protein>
<evidence type="ECO:0000313" key="2">
    <source>
        <dbReference type="Proteomes" id="UP000243015"/>
    </source>
</evidence>
<dbReference type="Proteomes" id="UP000243015">
    <property type="component" value="Unassembled WGS sequence"/>
</dbReference>
<sequence length="82" mass="8897">MASKRAEQAEVRGNASKISDPSYDFVSLLFGKAADQSWYGETTYSIGHSGPNVDLFSSGARNPPLFSTDHRALEISLENSKS</sequence>
<proteinExistence type="predicted"/>
<evidence type="ECO:0000313" key="1">
    <source>
        <dbReference type="EMBL" id="OAL65689.1"/>
    </source>
</evidence>
<dbReference type="EMBL" id="LHPM01000013">
    <property type="protein sequence ID" value="OAL65689.1"/>
    <property type="molecule type" value="Genomic_DNA"/>
</dbReference>
<comment type="caution">
    <text evidence="1">The sequence shown here is derived from an EMBL/GenBank/DDBJ whole genome shotgun (WGS) entry which is preliminary data.</text>
</comment>
<accession>A0A178F0E0</accession>
<name>A0A178F0E0_TRIRU</name>